<reference evidence="1 2" key="1">
    <citation type="submission" date="2019-03" db="EMBL/GenBank/DDBJ databases">
        <authorList>
            <person name="Kim M.K.M."/>
        </authorList>
    </citation>
    <scope>NUCLEOTIDE SEQUENCE [LARGE SCALE GENOMIC DNA]</scope>
    <source>
        <strain evidence="1 2">17J68-12</strain>
    </source>
</reference>
<comment type="caution">
    <text evidence="1">The sequence shown here is derived from an EMBL/GenBank/DDBJ whole genome shotgun (WGS) entry which is preliminary data.</text>
</comment>
<dbReference type="SUPFAM" id="SSF53756">
    <property type="entry name" value="UDP-Glycosyltransferase/glycogen phosphorylase"/>
    <property type="match status" value="1"/>
</dbReference>
<dbReference type="RefSeq" id="WP_131448897.1">
    <property type="nucleotide sequence ID" value="NZ_SJZI01000042.1"/>
</dbReference>
<evidence type="ECO:0000313" key="2">
    <source>
        <dbReference type="Proteomes" id="UP000295334"/>
    </source>
</evidence>
<dbReference type="EMBL" id="SJZI01000042">
    <property type="protein sequence ID" value="TCJ14103.1"/>
    <property type="molecule type" value="Genomic_DNA"/>
</dbReference>
<name>A0A4R1BAX2_9BACT</name>
<organism evidence="1 2">
    <name type="scientific">Flaviaesturariibacter flavus</name>
    <dbReference type="NCBI Taxonomy" id="2502780"/>
    <lineage>
        <taxon>Bacteria</taxon>
        <taxon>Pseudomonadati</taxon>
        <taxon>Bacteroidota</taxon>
        <taxon>Chitinophagia</taxon>
        <taxon>Chitinophagales</taxon>
        <taxon>Chitinophagaceae</taxon>
        <taxon>Flaviaestuariibacter</taxon>
    </lineage>
</organism>
<evidence type="ECO:0008006" key="3">
    <source>
        <dbReference type="Google" id="ProtNLM"/>
    </source>
</evidence>
<proteinExistence type="predicted"/>
<gene>
    <name evidence="1" type="ORF">EPD60_08820</name>
</gene>
<accession>A0A4R1BAX2</accession>
<dbReference type="Gene3D" id="3.40.50.2000">
    <property type="entry name" value="Glycogen Phosphorylase B"/>
    <property type="match status" value="2"/>
</dbReference>
<keyword evidence="2" id="KW-1185">Reference proteome</keyword>
<dbReference type="OrthoDB" id="9790710at2"/>
<protein>
    <recommendedName>
        <fullName evidence="3">Glycosyltransferase family 1 protein</fullName>
    </recommendedName>
</protein>
<sequence>MPRPKRIYLYPIAQCMFEPGANDYILRVRDCLSGPFEVVNGPTRLGLLDVLRKLPRTDIVYFNWIDDLADRRLGYLQLTLLPLILLWCRLRGIQTVWCVHNNTSHRRSNWWAKKVTERVMARFSDTILCHSRSAHLAPRVARMSFFDHPVSPWQPVPQAAQPGWDLLIWGAVSPYKGVAEFVRHHAADPVLRHRKVLIAGRFSSDALYREVAAAAHPNITLRNEVISEPELRVLMGQCRYVLFCYNSASVLSSGALSKTLSCGKTVIGPAIGAFEELGRRGLIYTYTSLSELGALLEQLGGRQVDGGQLRQYTEAHSWTRFGLFLHGLLRKPEEAAA</sequence>
<dbReference type="AlphaFoldDB" id="A0A4R1BAX2"/>
<dbReference type="Proteomes" id="UP000295334">
    <property type="component" value="Unassembled WGS sequence"/>
</dbReference>
<evidence type="ECO:0000313" key="1">
    <source>
        <dbReference type="EMBL" id="TCJ14103.1"/>
    </source>
</evidence>